<feature type="transmembrane region" description="Helical" evidence="6">
    <location>
        <begin position="66"/>
        <end position="87"/>
    </location>
</feature>
<dbReference type="KEGG" id="cpre:Csp1_17200"/>
<evidence type="ECO:0000256" key="1">
    <source>
        <dbReference type="ARBA" id="ARBA00004651"/>
    </source>
</evidence>
<feature type="transmembrane region" description="Helical" evidence="6">
    <location>
        <begin position="34"/>
        <end position="54"/>
    </location>
</feature>
<keyword evidence="2" id="KW-1003">Cell membrane</keyword>
<accession>A0A2Z3YP87</accession>
<feature type="transmembrane region" description="Helical" evidence="6">
    <location>
        <begin position="99"/>
        <end position="124"/>
    </location>
</feature>
<comment type="subcellular location">
    <subcellularLocation>
        <location evidence="1">Cell membrane</location>
        <topology evidence="1">Multi-pass membrane protein</topology>
    </subcellularLocation>
</comment>
<evidence type="ECO:0000256" key="3">
    <source>
        <dbReference type="ARBA" id="ARBA00022692"/>
    </source>
</evidence>
<dbReference type="Pfam" id="PF02656">
    <property type="entry name" value="DUF202"/>
    <property type="match status" value="1"/>
</dbReference>
<keyword evidence="5 6" id="KW-0472">Membrane</keyword>
<feature type="domain" description="DUF202" evidence="7">
    <location>
        <begin position="25"/>
        <end position="92"/>
    </location>
</feature>
<proteinExistence type="predicted"/>
<evidence type="ECO:0000256" key="5">
    <source>
        <dbReference type="ARBA" id="ARBA00023136"/>
    </source>
</evidence>
<dbReference type="STRING" id="1737425.GCA_900049755_02646"/>
<evidence type="ECO:0000256" key="2">
    <source>
        <dbReference type="ARBA" id="ARBA00022475"/>
    </source>
</evidence>
<dbReference type="InterPro" id="IPR052053">
    <property type="entry name" value="IM_YidH-like"/>
</dbReference>
<dbReference type="EMBL" id="CP024988">
    <property type="protein sequence ID" value="AWT26502.1"/>
    <property type="molecule type" value="Genomic_DNA"/>
</dbReference>
<dbReference type="RefSeq" id="WP_227870999.1">
    <property type="nucleotide sequence ID" value="NZ_CABKVS010000002.1"/>
</dbReference>
<dbReference type="PANTHER" id="PTHR34187:SF2">
    <property type="entry name" value="DUF202 DOMAIN-CONTAINING PROTEIN"/>
    <property type="match status" value="1"/>
</dbReference>
<evidence type="ECO:0000256" key="4">
    <source>
        <dbReference type="ARBA" id="ARBA00022989"/>
    </source>
</evidence>
<protein>
    <submittedName>
        <fullName evidence="8">Inner membrane protein YidH</fullName>
    </submittedName>
</protein>
<keyword evidence="4 6" id="KW-1133">Transmembrane helix</keyword>
<evidence type="ECO:0000259" key="7">
    <source>
        <dbReference type="Pfam" id="PF02656"/>
    </source>
</evidence>
<keyword evidence="9" id="KW-1185">Reference proteome</keyword>
<organism evidence="8 9">
    <name type="scientific">Corynebacterium provencense</name>
    <dbReference type="NCBI Taxonomy" id="1737425"/>
    <lineage>
        <taxon>Bacteria</taxon>
        <taxon>Bacillati</taxon>
        <taxon>Actinomycetota</taxon>
        <taxon>Actinomycetes</taxon>
        <taxon>Mycobacteriales</taxon>
        <taxon>Corynebacteriaceae</taxon>
        <taxon>Corynebacterium</taxon>
    </lineage>
</organism>
<evidence type="ECO:0000256" key="6">
    <source>
        <dbReference type="SAM" id="Phobius"/>
    </source>
</evidence>
<evidence type="ECO:0000313" key="8">
    <source>
        <dbReference type="EMBL" id="AWT26502.1"/>
    </source>
</evidence>
<name>A0A2Z3YP87_9CORY</name>
<dbReference type="AlphaFoldDB" id="A0A2Z3YP87"/>
<reference evidence="9" key="1">
    <citation type="submission" date="2017-11" db="EMBL/GenBank/DDBJ databases">
        <title>Otitis media/interna in a cat caused by the recently described species Corynebacterium provencense.</title>
        <authorList>
            <person name="Kittl S."/>
            <person name="Brodard I."/>
            <person name="Rychener L."/>
            <person name="Jores J."/>
            <person name="Roosje P."/>
            <person name="Gobeli Brawand S."/>
        </authorList>
    </citation>
    <scope>NUCLEOTIDE SEQUENCE [LARGE SCALE GENOMIC DNA]</scope>
    <source>
        <strain evidence="9">17KM38</strain>
    </source>
</reference>
<keyword evidence="3 6" id="KW-0812">Transmembrane</keyword>
<sequence length="125" mass="13421">MKENQDARPWLTRTLFPTGDDPDPRFTLANERTFLSWMRTSLAFIAGGVALEALPTDVLPGSLRTVAAVIAMGLGVVLAAGAALRWLRVERAMRERRSLPAPAVVPVLSLGAVVAAVTVAVVLWM</sequence>
<gene>
    <name evidence="8" type="primary">yidH</name>
    <name evidence="8" type="ORF">Csp1_17200</name>
</gene>
<dbReference type="PANTHER" id="PTHR34187">
    <property type="entry name" value="FGR18P"/>
    <property type="match status" value="1"/>
</dbReference>
<dbReference type="Proteomes" id="UP000247696">
    <property type="component" value="Chromosome"/>
</dbReference>
<evidence type="ECO:0000313" key="9">
    <source>
        <dbReference type="Proteomes" id="UP000247696"/>
    </source>
</evidence>
<dbReference type="InterPro" id="IPR003807">
    <property type="entry name" value="DUF202"/>
</dbReference>
<dbReference type="GO" id="GO:0005886">
    <property type="term" value="C:plasma membrane"/>
    <property type="evidence" value="ECO:0007669"/>
    <property type="project" value="UniProtKB-SubCell"/>
</dbReference>